<evidence type="ECO:0000313" key="3">
    <source>
        <dbReference type="EMBL" id="MDN3707177.1"/>
    </source>
</evidence>
<feature type="binding site" evidence="2">
    <location>
        <begin position="187"/>
        <end position="189"/>
    </location>
    <ligand>
        <name>ATP</name>
        <dbReference type="ChEBI" id="CHEBI:30616"/>
    </ligand>
</feature>
<accession>A0ABT8D1B6</accession>
<keyword evidence="2" id="KW-0547">Nucleotide-binding</keyword>
<dbReference type="SUPFAM" id="SSF52540">
    <property type="entry name" value="P-loop containing nucleoside triphosphate hydrolases"/>
    <property type="match status" value="1"/>
</dbReference>
<dbReference type="Gene3D" id="3.40.50.300">
    <property type="entry name" value="P-loop containing nucleotide triphosphate hydrolases"/>
    <property type="match status" value="1"/>
</dbReference>
<dbReference type="EMBL" id="JAUFQU010000077">
    <property type="protein sequence ID" value="MDN3710156.1"/>
    <property type="molecule type" value="Genomic_DNA"/>
</dbReference>
<dbReference type="PANTHER" id="PTHR43210:SF5">
    <property type="entry name" value="DETHIOBIOTIN SYNTHETASE"/>
    <property type="match status" value="1"/>
</dbReference>
<feature type="binding site" evidence="2">
    <location>
        <position position="20"/>
    </location>
    <ligand>
        <name>Mg(2+)</name>
        <dbReference type="ChEBI" id="CHEBI:18420"/>
    </ligand>
</feature>
<proteinExistence type="inferred from homology"/>
<comment type="function">
    <text evidence="2">Catalyzes a mechanistically unusual reaction, the ATP-dependent insertion of CO2 between the N7 and N8 nitrogen atoms of 7,8-diaminopelargonic acid (DAPA, also called 7,8-diammoniononanoate) to form a ureido ring.</text>
</comment>
<dbReference type="InterPro" id="IPR027417">
    <property type="entry name" value="P-loop_NTPase"/>
</dbReference>
<gene>
    <name evidence="2 4" type="primary">bioD</name>
    <name evidence="3" type="ORF">QW060_08525</name>
    <name evidence="4" type="ORF">QW060_25100</name>
</gene>
<feature type="binding site" evidence="2">
    <location>
        <position position="102"/>
    </location>
    <ligand>
        <name>Mg(2+)</name>
        <dbReference type="ChEBI" id="CHEBI:18420"/>
    </ligand>
</feature>
<comment type="pathway">
    <text evidence="2">Cofactor biosynthesis; biotin biosynthesis; biotin from 7,8-diaminononanoate: step 1/2.</text>
</comment>
<dbReference type="HAMAP" id="MF_00336">
    <property type="entry name" value="BioD"/>
    <property type="match status" value="1"/>
</dbReference>
<dbReference type="NCBIfam" id="TIGR00347">
    <property type="entry name" value="bioD"/>
    <property type="match status" value="1"/>
</dbReference>
<comment type="similarity">
    <text evidence="2">Belongs to the dethiobiotin synthetase family.</text>
</comment>
<dbReference type="EC" id="6.3.3.3" evidence="2"/>
<comment type="subunit">
    <text evidence="2">Homodimer.</text>
</comment>
<keyword evidence="5" id="KW-1185">Reference proteome</keyword>
<reference evidence="5" key="2">
    <citation type="journal article" date="2019" name="Int. J. Syst. Evol. Microbiol.">
        <title>The Global Catalogue of Microorganisms (GCM) 10K type strain sequencing project: providing services to taxonomists for standard genome sequencing and annotation.</title>
        <authorList>
            <consortium name="The Broad Institute Genomics Platform"/>
            <consortium name="The Broad Institute Genome Sequencing Center for Infectious Disease"/>
            <person name="Wu L."/>
            <person name="Ma J."/>
        </authorList>
    </citation>
    <scope>NUCLEOTIDE SEQUENCE [LARGE SCALE GENOMIC DNA]</scope>
    <source>
        <strain evidence="5">CECT 7184</strain>
    </source>
</reference>
<keyword evidence="2" id="KW-0963">Cytoplasm</keyword>
<evidence type="ECO:0000256" key="1">
    <source>
        <dbReference type="ARBA" id="ARBA00022756"/>
    </source>
</evidence>
<feature type="binding site" evidence="2">
    <location>
        <position position="47"/>
    </location>
    <ligand>
        <name>ATP</name>
        <dbReference type="ChEBI" id="CHEBI:30616"/>
    </ligand>
</feature>
<dbReference type="Pfam" id="PF13500">
    <property type="entry name" value="AAA_26"/>
    <property type="match status" value="1"/>
</dbReference>
<feature type="binding site" evidence="2">
    <location>
        <begin position="102"/>
        <end position="105"/>
    </location>
    <ligand>
        <name>ATP</name>
        <dbReference type="ChEBI" id="CHEBI:30616"/>
    </ligand>
</feature>
<keyword evidence="2" id="KW-0460">Magnesium</keyword>
<keyword evidence="2 4" id="KW-0436">Ligase</keyword>
<dbReference type="PIRSF" id="PIRSF006755">
    <property type="entry name" value="DTB_synth"/>
    <property type="match status" value="1"/>
</dbReference>
<evidence type="ECO:0000313" key="4">
    <source>
        <dbReference type="EMBL" id="MDN3710156.1"/>
    </source>
</evidence>
<name>A0ABT8D1B6_9FLAO</name>
<keyword evidence="1 2" id="KW-0093">Biotin biosynthesis</keyword>
<dbReference type="Proteomes" id="UP001242368">
    <property type="component" value="Unassembled WGS sequence"/>
</dbReference>
<dbReference type="CDD" id="cd03109">
    <property type="entry name" value="DTBS"/>
    <property type="match status" value="1"/>
</dbReference>
<dbReference type="PANTHER" id="PTHR43210">
    <property type="entry name" value="DETHIOBIOTIN SYNTHETASE"/>
    <property type="match status" value="1"/>
</dbReference>
<dbReference type="GO" id="GO:0004141">
    <property type="term" value="F:dethiobiotin synthase activity"/>
    <property type="evidence" value="ECO:0007669"/>
    <property type="project" value="UniProtKB-EC"/>
</dbReference>
<keyword evidence="2" id="KW-0067">ATP-binding</keyword>
<reference evidence="4" key="3">
    <citation type="submission" date="2023-06" db="EMBL/GenBank/DDBJ databases">
        <authorList>
            <person name="Lucena T."/>
            <person name="Sun Q."/>
        </authorList>
    </citation>
    <scope>NUCLEOTIDE SEQUENCE</scope>
    <source>
        <strain evidence="4">CECT 7184</strain>
    </source>
</reference>
<dbReference type="InterPro" id="IPR004472">
    <property type="entry name" value="DTB_synth_BioD"/>
</dbReference>
<comment type="caution">
    <text evidence="2">Lacks conserved residue(s) required for the propagation of feature annotation.</text>
</comment>
<reference evidence="4" key="1">
    <citation type="journal article" date="2014" name="Int. J. Syst. Evol. Microbiol.">
        <title>Complete genome of a new Firmicutes species belonging to the dominant human colonic microbiota ('Ruminococcus bicirculans') reveals two chromosomes and a selective capacity to utilize plant glucans.</title>
        <authorList>
            <consortium name="NISC Comparative Sequencing Program"/>
            <person name="Wegmann U."/>
            <person name="Louis P."/>
            <person name="Goesmann A."/>
            <person name="Henrissat B."/>
            <person name="Duncan S.H."/>
            <person name="Flint H.J."/>
        </authorList>
    </citation>
    <scope>NUCLEOTIDE SEQUENCE</scope>
    <source>
        <strain evidence="4">CECT 7184</strain>
    </source>
</reference>
<feature type="active site" evidence="2">
    <location>
        <position position="36"/>
    </location>
</feature>
<evidence type="ECO:0000313" key="5">
    <source>
        <dbReference type="Proteomes" id="UP001242368"/>
    </source>
</evidence>
<comment type="subcellular location">
    <subcellularLocation>
        <location evidence="2">Cytoplasm</location>
    </subcellularLocation>
</comment>
<sequence length="207" mass="22983">MTITPEKLFVTGIGTGIGKTICSAVLTAYFKADYWKPIQSGDLKQTDSMMIKHLVEAPVVIHPERYSLELAASPHKSAAKENLTIHLEDFQLPETNNSLIVEGAGGLCVPLSDDVYIIDLIKKLGLPAVLVAKDYLGCINHTLLSLDMLRKNKIPLAYFMFNGTFDPDTYRIIAKNLEASTKILQIPHLKTINKHNLNKIVQQLTNI</sequence>
<comment type="catalytic activity">
    <reaction evidence="2">
        <text>(7R,8S)-7,8-diammoniononanoate + CO2 + ATP = (4R,5S)-dethiobiotin + ADP + phosphate + 3 H(+)</text>
        <dbReference type="Rhea" id="RHEA:15805"/>
        <dbReference type="ChEBI" id="CHEBI:15378"/>
        <dbReference type="ChEBI" id="CHEBI:16526"/>
        <dbReference type="ChEBI" id="CHEBI:30616"/>
        <dbReference type="ChEBI" id="CHEBI:43474"/>
        <dbReference type="ChEBI" id="CHEBI:149469"/>
        <dbReference type="ChEBI" id="CHEBI:149473"/>
        <dbReference type="ChEBI" id="CHEBI:456216"/>
        <dbReference type="EC" id="6.3.3.3"/>
    </reaction>
</comment>
<dbReference type="EMBL" id="JAUFQU010000001">
    <property type="protein sequence ID" value="MDN3707177.1"/>
    <property type="molecule type" value="Genomic_DNA"/>
</dbReference>
<organism evidence="4 5">
    <name type="scientific">Paenimyroides ceti</name>
    <dbReference type="NCBI Taxonomy" id="395087"/>
    <lineage>
        <taxon>Bacteria</taxon>
        <taxon>Pseudomonadati</taxon>
        <taxon>Bacteroidota</taxon>
        <taxon>Flavobacteriia</taxon>
        <taxon>Flavobacteriales</taxon>
        <taxon>Flavobacteriaceae</taxon>
        <taxon>Paenimyroides</taxon>
    </lineage>
</organism>
<comment type="cofactor">
    <cofactor evidence="2">
        <name>Mg(2+)</name>
        <dbReference type="ChEBI" id="CHEBI:18420"/>
    </cofactor>
</comment>
<feature type="binding site" evidence="2">
    <location>
        <position position="47"/>
    </location>
    <ligand>
        <name>Mg(2+)</name>
        <dbReference type="ChEBI" id="CHEBI:18420"/>
    </ligand>
</feature>
<dbReference type="RefSeq" id="WP_290363204.1">
    <property type="nucleotide sequence ID" value="NZ_JAUFQU010000001.1"/>
</dbReference>
<comment type="caution">
    <text evidence="4">The sequence shown here is derived from an EMBL/GenBank/DDBJ whole genome shotgun (WGS) entry which is preliminary data.</text>
</comment>
<evidence type="ECO:0000256" key="2">
    <source>
        <dbReference type="HAMAP-Rule" id="MF_00336"/>
    </source>
</evidence>
<keyword evidence="2" id="KW-0479">Metal-binding</keyword>
<protein>
    <recommendedName>
        <fullName evidence="2">ATP-dependent dethiobiotin synthetase BioD</fullName>
        <ecNumber evidence="2">6.3.3.3</ecNumber>
    </recommendedName>
    <alternativeName>
        <fullName evidence="2">DTB synthetase</fullName>
        <shortName evidence="2">DTBS</shortName>
    </alternativeName>
    <alternativeName>
        <fullName evidence="2">Dethiobiotin synthase</fullName>
    </alternativeName>
</protein>
<feature type="binding site" evidence="2">
    <location>
        <begin position="16"/>
        <end position="21"/>
    </location>
    <ligand>
        <name>ATP</name>
        <dbReference type="ChEBI" id="CHEBI:30616"/>
    </ligand>
</feature>
<feature type="binding site" evidence="2">
    <location>
        <position position="40"/>
    </location>
    <ligand>
        <name>substrate</name>
    </ligand>
</feature>